<evidence type="ECO:0000256" key="4">
    <source>
        <dbReference type="ARBA" id="ARBA00022989"/>
    </source>
</evidence>
<gene>
    <name evidence="8" type="ORF">C6570_02755</name>
</gene>
<dbReference type="InterPro" id="IPR037185">
    <property type="entry name" value="EmrE-like"/>
</dbReference>
<name>A0A2S0MBL0_9BURK</name>
<feature type="transmembrane region" description="Helical" evidence="6">
    <location>
        <begin position="136"/>
        <end position="156"/>
    </location>
</feature>
<evidence type="ECO:0000256" key="2">
    <source>
        <dbReference type="ARBA" id="ARBA00007362"/>
    </source>
</evidence>
<evidence type="ECO:0000256" key="5">
    <source>
        <dbReference type="ARBA" id="ARBA00023136"/>
    </source>
</evidence>
<feature type="domain" description="EamA" evidence="7">
    <location>
        <begin position="16"/>
        <end position="144"/>
    </location>
</feature>
<feature type="transmembrane region" description="Helical" evidence="6">
    <location>
        <begin position="162"/>
        <end position="181"/>
    </location>
</feature>
<proteinExistence type="inferred from homology"/>
<dbReference type="GO" id="GO:0016020">
    <property type="term" value="C:membrane"/>
    <property type="evidence" value="ECO:0007669"/>
    <property type="project" value="UniProtKB-SubCell"/>
</dbReference>
<feature type="transmembrane region" description="Helical" evidence="6">
    <location>
        <begin position="82"/>
        <end position="102"/>
    </location>
</feature>
<evidence type="ECO:0000256" key="3">
    <source>
        <dbReference type="ARBA" id="ARBA00022692"/>
    </source>
</evidence>
<reference evidence="8 9" key="1">
    <citation type="submission" date="2018-03" db="EMBL/GenBank/DDBJ databases">
        <title>Genome sequencing of Ottowia sp.</title>
        <authorList>
            <person name="Kim S.-J."/>
            <person name="Heo J."/>
            <person name="Kwon S.-W."/>
        </authorList>
    </citation>
    <scope>NUCLEOTIDE SEQUENCE [LARGE SCALE GENOMIC DNA]</scope>
    <source>
        <strain evidence="8 9">KADR8-3</strain>
    </source>
</reference>
<dbReference type="PANTHER" id="PTHR32322:SF2">
    <property type="entry name" value="EAMA DOMAIN-CONTAINING PROTEIN"/>
    <property type="match status" value="1"/>
</dbReference>
<comment type="similarity">
    <text evidence="2">Belongs to the EamA transporter family.</text>
</comment>
<dbReference type="EMBL" id="CP027666">
    <property type="protein sequence ID" value="AVO33295.1"/>
    <property type="molecule type" value="Genomic_DNA"/>
</dbReference>
<keyword evidence="5 6" id="KW-0472">Membrane</keyword>
<evidence type="ECO:0000313" key="9">
    <source>
        <dbReference type="Proteomes" id="UP000239709"/>
    </source>
</evidence>
<feature type="transmembrane region" description="Helical" evidence="6">
    <location>
        <begin position="16"/>
        <end position="37"/>
    </location>
</feature>
<dbReference type="PANTHER" id="PTHR32322">
    <property type="entry name" value="INNER MEMBRANE TRANSPORTER"/>
    <property type="match status" value="1"/>
</dbReference>
<keyword evidence="4 6" id="KW-1133">Transmembrane helix</keyword>
<protein>
    <recommendedName>
        <fullName evidence="7">EamA domain-containing protein</fullName>
    </recommendedName>
</protein>
<dbReference type="KEGG" id="otk:C6570_02755"/>
<evidence type="ECO:0000259" key="7">
    <source>
        <dbReference type="Pfam" id="PF00892"/>
    </source>
</evidence>
<comment type="subcellular location">
    <subcellularLocation>
        <location evidence="1">Membrane</location>
        <topology evidence="1">Multi-pass membrane protein</topology>
    </subcellularLocation>
</comment>
<organism evidence="8 9">
    <name type="scientific">Ottowia oryzae</name>
    <dbReference type="NCBI Taxonomy" id="2109914"/>
    <lineage>
        <taxon>Bacteria</taxon>
        <taxon>Pseudomonadati</taxon>
        <taxon>Pseudomonadota</taxon>
        <taxon>Betaproteobacteria</taxon>
        <taxon>Burkholderiales</taxon>
        <taxon>Comamonadaceae</taxon>
        <taxon>Ottowia</taxon>
    </lineage>
</organism>
<feature type="transmembrane region" description="Helical" evidence="6">
    <location>
        <begin position="108"/>
        <end position="129"/>
    </location>
</feature>
<dbReference type="SUPFAM" id="SSF103481">
    <property type="entry name" value="Multidrug resistance efflux transporter EmrE"/>
    <property type="match status" value="1"/>
</dbReference>
<dbReference type="InterPro" id="IPR000620">
    <property type="entry name" value="EamA_dom"/>
</dbReference>
<dbReference type="Proteomes" id="UP000239709">
    <property type="component" value="Chromosome"/>
</dbReference>
<evidence type="ECO:0000256" key="6">
    <source>
        <dbReference type="SAM" id="Phobius"/>
    </source>
</evidence>
<evidence type="ECO:0000256" key="1">
    <source>
        <dbReference type="ARBA" id="ARBA00004141"/>
    </source>
</evidence>
<dbReference type="AlphaFoldDB" id="A0A2S0MBL0"/>
<keyword evidence="9" id="KW-1185">Reference proteome</keyword>
<feature type="transmembrane region" description="Helical" evidence="6">
    <location>
        <begin position="49"/>
        <end position="70"/>
    </location>
</feature>
<sequence length="190" mass="20050">MSTLTHPHSPSRQAAGFWLGVLGTACFAVTLPATRLATGTAADPQLSPLFVTLGRAAMAGLLSAAFLVVTRAAWPTARQWRLLSMSMLGNAIGYPLLLAWALRSVTATHAAVVTALLPLTTAVVAAWVLHQRARPAFWGCAVLGSALVVVFAWPLLGEQPDAVAIGFALAVVATVFVSRRLRCTQRKVIL</sequence>
<dbReference type="OrthoDB" id="9784288at2"/>
<accession>A0A2S0MBL0</accession>
<dbReference type="Pfam" id="PF00892">
    <property type="entry name" value="EamA"/>
    <property type="match status" value="1"/>
</dbReference>
<dbReference type="InterPro" id="IPR050638">
    <property type="entry name" value="AA-Vitamin_Transporters"/>
</dbReference>
<evidence type="ECO:0000313" key="8">
    <source>
        <dbReference type="EMBL" id="AVO33295.1"/>
    </source>
</evidence>
<keyword evidence="3 6" id="KW-0812">Transmembrane</keyword>